<evidence type="ECO:0000313" key="1">
    <source>
        <dbReference type="EMBL" id="KAB1067269.1"/>
    </source>
</evidence>
<dbReference type="InterPro" id="IPR054207">
    <property type="entry name" value="DUF6913"/>
</dbReference>
<organism evidence="1 2">
    <name type="scientific">Pseudotamlana haliotis</name>
    <dbReference type="NCBI Taxonomy" id="2614804"/>
    <lineage>
        <taxon>Bacteria</taxon>
        <taxon>Pseudomonadati</taxon>
        <taxon>Bacteroidota</taxon>
        <taxon>Flavobacteriia</taxon>
        <taxon>Flavobacteriales</taxon>
        <taxon>Flavobacteriaceae</taxon>
        <taxon>Pseudotamlana</taxon>
    </lineage>
</organism>
<dbReference type="AlphaFoldDB" id="A0A6N6M9T1"/>
<keyword evidence="2" id="KW-1185">Reference proteome</keyword>
<gene>
    <name evidence="1" type="ORF">F6U93_12705</name>
</gene>
<name>A0A6N6M9T1_9FLAO</name>
<evidence type="ECO:0000313" key="2">
    <source>
        <dbReference type="Proteomes" id="UP000441333"/>
    </source>
</evidence>
<proteinExistence type="predicted"/>
<reference evidence="1 2" key="1">
    <citation type="submission" date="2019-09" db="EMBL/GenBank/DDBJ databases">
        <authorList>
            <person name="Cao W.R."/>
        </authorList>
    </citation>
    <scope>NUCLEOTIDE SEQUENCE [LARGE SCALE GENOMIC DNA]</scope>
    <source>
        <strain evidence="1 2">B1N29</strain>
    </source>
</reference>
<sequence length="173" mass="19877">MILKVFKEKSIKKRINNMLSERVVTSNNLVAKSFGVLINLDEFDELALFESIAKEAGVQPNNFKIITFSEQKKDDLGVFDNCYSSADFSRNGQVKNAELQGFLDTDFDVLISYYTEDILELKLLTVASRAKFKIGVLQSDERLNDLIIKTELKEFGVFKTELFKYLRILNKIK</sequence>
<dbReference type="Pfam" id="PF21857">
    <property type="entry name" value="DUF6913"/>
    <property type="match status" value="1"/>
</dbReference>
<dbReference type="EMBL" id="WAAT01000050">
    <property type="protein sequence ID" value="KAB1067269.1"/>
    <property type="molecule type" value="Genomic_DNA"/>
</dbReference>
<dbReference type="Proteomes" id="UP000441333">
    <property type="component" value="Unassembled WGS sequence"/>
</dbReference>
<protein>
    <submittedName>
        <fullName evidence="1">Uncharacterized protein</fullName>
    </submittedName>
</protein>
<dbReference type="RefSeq" id="WP_150940397.1">
    <property type="nucleotide sequence ID" value="NZ_WAAT01000050.1"/>
</dbReference>
<accession>A0A6N6M9T1</accession>
<comment type="caution">
    <text evidence="1">The sequence shown here is derived from an EMBL/GenBank/DDBJ whole genome shotgun (WGS) entry which is preliminary data.</text>
</comment>